<dbReference type="GO" id="GO:0005576">
    <property type="term" value="C:extracellular region"/>
    <property type="evidence" value="ECO:0007669"/>
    <property type="project" value="UniProtKB-SubCell"/>
</dbReference>
<proteinExistence type="inferred from homology"/>
<keyword evidence="5" id="KW-0964">Secreted</keyword>
<comment type="caution">
    <text evidence="10">The sequence shown here is derived from an EMBL/GenBank/DDBJ whole genome shotgun (WGS) entry which is preliminary data.</text>
</comment>
<dbReference type="GO" id="GO:0005198">
    <property type="term" value="F:structural molecule activity"/>
    <property type="evidence" value="ECO:0007669"/>
    <property type="project" value="InterPro"/>
</dbReference>
<feature type="domain" description="Flagellar basal body rod protein N-terminal" evidence="7">
    <location>
        <begin position="8"/>
        <end position="38"/>
    </location>
</feature>
<dbReference type="InterPro" id="IPR053927">
    <property type="entry name" value="FlgK_helical"/>
</dbReference>
<organism evidence="10 11">
    <name type="scientific">Geomicrobium halophilum</name>
    <dbReference type="NCBI Taxonomy" id="549000"/>
    <lineage>
        <taxon>Bacteria</taxon>
        <taxon>Bacillati</taxon>
        <taxon>Bacillota</taxon>
        <taxon>Bacilli</taxon>
        <taxon>Bacillales</taxon>
        <taxon>Geomicrobium</taxon>
    </lineage>
</organism>
<dbReference type="AlphaFoldDB" id="A0A841PZT5"/>
<dbReference type="Pfam" id="PF06429">
    <property type="entry name" value="Flg_bbr_C"/>
    <property type="match status" value="1"/>
</dbReference>
<protein>
    <recommendedName>
        <fullName evidence="4">Flagellar hook-associated protein 1</fullName>
    </recommendedName>
</protein>
<name>A0A841PZT5_9BACL</name>
<keyword evidence="11" id="KW-1185">Reference proteome</keyword>
<dbReference type="InterPro" id="IPR010930">
    <property type="entry name" value="Flg_bb/hook_C_dom"/>
</dbReference>
<evidence type="ECO:0000256" key="2">
    <source>
        <dbReference type="ARBA" id="ARBA00004613"/>
    </source>
</evidence>
<dbReference type="PANTHER" id="PTHR30033">
    <property type="entry name" value="FLAGELLAR HOOK-ASSOCIATED PROTEIN 1"/>
    <property type="match status" value="1"/>
</dbReference>
<gene>
    <name evidence="10" type="ORF">HNR44_002355</name>
</gene>
<dbReference type="Pfam" id="PF22638">
    <property type="entry name" value="FlgK_D1"/>
    <property type="match status" value="1"/>
</dbReference>
<evidence type="ECO:0000313" key="11">
    <source>
        <dbReference type="Proteomes" id="UP000568839"/>
    </source>
</evidence>
<evidence type="ECO:0000256" key="4">
    <source>
        <dbReference type="ARBA" id="ARBA00016244"/>
    </source>
</evidence>
<accession>A0A841PZT5</accession>
<keyword evidence="6" id="KW-0975">Bacterial flagellum</keyword>
<dbReference type="InterPro" id="IPR002371">
    <property type="entry name" value="FlgK"/>
</dbReference>
<dbReference type="Proteomes" id="UP000568839">
    <property type="component" value="Unassembled WGS sequence"/>
</dbReference>
<dbReference type="Pfam" id="PF00460">
    <property type="entry name" value="Flg_bb_rod"/>
    <property type="match status" value="1"/>
</dbReference>
<keyword evidence="10" id="KW-0969">Cilium</keyword>
<feature type="domain" description="Flagellar hook-associated protein FlgK helical" evidence="9">
    <location>
        <begin position="102"/>
        <end position="361"/>
    </location>
</feature>
<evidence type="ECO:0000256" key="1">
    <source>
        <dbReference type="ARBA" id="ARBA00004365"/>
    </source>
</evidence>
<evidence type="ECO:0000256" key="5">
    <source>
        <dbReference type="ARBA" id="ARBA00022525"/>
    </source>
</evidence>
<evidence type="ECO:0000256" key="3">
    <source>
        <dbReference type="ARBA" id="ARBA00009677"/>
    </source>
</evidence>
<dbReference type="PANTHER" id="PTHR30033:SF1">
    <property type="entry name" value="FLAGELLAR HOOK-ASSOCIATED PROTEIN 1"/>
    <property type="match status" value="1"/>
</dbReference>
<keyword evidence="10" id="KW-0966">Cell projection</keyword>
<evidence type="ECO:0000259" key="8">
    <source>
        <dbReference type="Pfam" id="PF06429"/>
    </source>
</evidence>
<comment type="similarity">
    <text evidence="3">Belongs to the flagella basal body rod proteins family.</text>
</comment>
<comment type="subcellular location">
    <subcellularLocation>
        <location evidence="1">Bacterial flagellum</location>
    </subcellularLocation>
    <subcellularLocation>
        <location evidence="2">Secreted</location>
    </subcellularLocation>
</comment>
<dbReference type="SUPFAM" id="SSF64518">
    <property type="entry name" value="Phase 1 flagellin"/>
    <property type="match status" value="1"/>
</dbReference>
<sequence length="491" mass="54145">MTSTFHGLQTAYRGLMAQQSALRTTGHNIANANTEGYTRQRVNFNASQAFPAQGRNAPSISGQVGTGVDVDSVQRVREHFIDAQYRGESTNAGYWEKKLESLERMEDIMNEQSASGLLSEAMDEFWGSLHDLAANANDASTREVVVQRAKALTDTYNHMMESLEEVQRGIKNEIDISTNVINGLIEQVHVLNKDIIQVEAQGQVPNDLYDQRDRVVDELSEYIGIEVVNEEPVDHAHPAAEGNISIYAIDNGGNRFGYEAAIVDGKGESDPFLLHVETNGNNGSVSSISFGEDSIDFLGNHNGKLGALVDAYGYKEDEKVMGDYPEMLGKLEDMMGRFIDDFNKAHHEGTDLNGNKGLDFFIFAEEGIHINEDIMDDRSLIAASENKNPGDGSNALNLANVKGNSGIESEYQSLIGEVAVGVNEARRMYENSAIRRDTMEVNRQSVSSVSLDEEMINMIQFQHAYNAASRNITVIDEMLDTVINKMGIVGR</sequence>
<evidence type="ECO:0000256" key="6">
    <source>
        <dbReference type="ARBA" id="ARBA00023143"/>
    </source>
</evidence>
<dbReference type="RefSeq" id="WP_184404421.1">
    <property type="nucleotide sequence ID" value="NZ_JACHHJ010000003.1"/>
</dbReference>
<evidence type="ECO:0000259" key="7">
    <source>
        <dbReference type="Pfam" id="PF00460"/>
    </source>
</evidence>
<feature type="domain" description="Flagellar basal-body/hook protein C-terminal" evidence="8">
    <location>
        <begin position="446"/>
        <end position="484"/>
    </location>
</feature>
<dbReference type="GO" id="GO:0044780">
    <property type="term" value="P:bacterial-type flagellum assembly"/>
    <property type="evidence" value="ECO:0007669"/>
    <property type="project" value="InterPro"/>
</dbReference>
<dbReference type="GO" id="GO:0009424">
    <property type="term" value="C:bacterial-type flagellum hook"/>
    <property type="evidence" value="ECO:0007669"/>
    <property type="project" value="InterPro"/>
</dbReference>
<reference evidence="10 11" key="1">
    <citation type="submission" date="2020-08" db="EMBL/GenBank/DDBJ databases">
        <title>Genomic Encyclopedia of Type Strains, Phase IV (KMG-IV): sequencing the most valuable type-strain genomes for metagenomic binning, comparative biology and taxonomic classification.</title>
        <authorList>
            <person name="Goeker M."/>
        </authorList>
    </citation>
    <scope>NUCLEOTIDE SEQUENCE [LARGE SCALE GENOMIC DNA]</scope>
    <source>
        <strain evidence="10 11">DSM 21769</strain>
    </source>
</reference>
<dbReference type="NCBIfam" id="TIGR02492">
    <property type="entry name" value="flgK_ends"/>
    <property type="match status" value="1"/>
</dbReference>
<evidence type="ECO:0000259" key="9">
    <source>
        <dbReference type="Pfam" id="PF22638"/>
    </source>
</evidence>
<dbReference type="InterPro" id="IPR001444">
    <property type="entry name" value="Flag_bb_rod_N"/>
</dbReference>
<dbReference type="EMBL" id="JACHHJ010000003">
    <property type="protein sequence ID" value="MBB6450372.1"/>
    <property type="molecule type" value="Genomic_DNA"/>
</dbReference>
<keyword evidence="10" id="KW-0282">Flagellum</keyword>
<evidence type="ECO:0000313" key="10">
    <source>
        <dbReference type="EMBL" id="MBB6450372.1"/>
    </source>
</evidence>